<keyword evidence="10" id="KW-0813">Transport</keyword>
<gene>
    <name evidence="10 11" type="primary">crcB</name>
    <name evidence="10" type="synonym">fluC</name>
    <name evidence="11" type="ORF">AB0K40_05330</name>
</gene>
<dbReference type="Proteomes" id="UP001552427">
    <property type="component" value="Unassembled WGS sequence"/>
</dbReference>
<feature type="transmembrane region" description="Helical" evidence="10">
    <location>
        <begin position="33"/>
        <end position="55"/>
    </location>
</feature>
<proteinExistence type="inferred from homology"/>
<evidence type="ECO:0000256" key="5">
    <source>
        <dbReference type="ARBA" id="ARBA00023136"/>
    </source>
</evidence>
<organism evidence="11 12">
    <name type="scientific">Nonomuraea bangladeshensis</name>
    <dbReference type="NCBI Taxonomy" id="404385"/>
    <lineage>
        <taxon>Bacteria</taxon>
        <taxon>Bacillati</taxon>
        <taxon>Actinomycetota</taxon>
        <taxon>Actinomycetes</taxon>
        <taxon>Streptosporangiales</taxon>
        <taxon>Streptosporangiaceae</taxon>
        <taxon>Nonomuraea</taxon>
    </lineage>
</organism>
<evidence type="ECO:0000256" key="3">
    <source>
        <dbReference type="ARBA" id="ARBA00022692"/>
    </source>
</evidence>
<dbReference type="PANTHER" id="PTHR28259">
    <property type="entry name" value="FLUORIDE EXPORT PROTEIN 1-RELATED"/>
    <property type="match status" value="1"/>
</dbReference>
<keyword evidence="10" id="KW-0406">Ion transport</keyword>
<dbReference type="RefSeq" id="WP_364445325.1">
    <property type="nucleotide sequence ID" value="NZ_JBFARM010000002.1"/>
</dbReference>
<evidence type="ECO:0000256" key="4">
    <source>
        <dbReference type="ARBA" id="ARBA00022989"/>
    </source>
</evidence>
<evidence type="ECO:0000256" key="9">
    <source>
        <dbReference type="ARBA" id="ARBA00049940"/>
    </source>
</evidence>
<evidence type="ECO:0000256" key="6">
    <source>
        <dbReference type="ARBA" id="ARBA00023303"/>
    </source>
</evidence>
<comment type="caution">
    <text evidence="11">The sequence shown here is derived from an EMBL/GenBank/DDBJ whole genome shotgun (WGS) entry which is preliminary data.</text>
</comment>
<evidence type="ECO:0000256" key="1">
    <source>
        <dbReference type="ARBA" id="ARBA00004651"/>
    </source>
</evidence>
<dbReference type="NCBIfam" id="TIGR00494">
    <property type="entry name" value="crcB"/>
    <property type="match status" value="1"/>
</dbReference>
<evidence type="ECO:0000313" key="12">
    <source>
        <dbReference type="Proteomes" id="UP001552427"/>
    </source>
</evidence>
<evidence type="ECO:0000313" key="11">
    <source>
        <dbReference type="EMBL" id="MEV4284905.1"/>
    </source>
</evidence>
<dbReference type="InterPro" id="IPR003691">
    <property type="entry name" value="FluC"/>
</dbReference>
<feature type="transmembrane region" description="Helical" evidence="10">
    <location>
        <begin position="102"/>
        <end position="120"/>
    </location>
</feature>
<dbReference type="PANTHER" id="PTHR28259:SF1">
    <property type="entry name" value="FLUORIDE EXPORT PROTEIN 1-RELATED"/>
    <property type="match status" value="1"/>
</dbReference>
<keyword evidence="10" id="KW-0915">Sodium</keyword>
<keyword evidence="10" id="KW-0479">Metal-binding</keyword>
<comment type="function">
    <text evidence="9 10">Fluoride-specific ion channel. Important for reducing fluoride concentration in the cell, thus reducing its toxicity.</text>
</comment>
<feature type="transmembrane region" description="Helical" evidence="10">
    <location>
        <begin position="62"/>
        <end position="82"/>
    </location>
</feature>
<protein>
    <recommendedName>
        <fullName evidence="10">Fluoride-specific ion channel FluC</fullName>
    </recommendedName>
</protein>
<keyword evidence="2 10" id="KW-1003">Cell membrane</keyword>
<name>A0ABV3GY87_9ACTN</name>
<evidence type="ECO:0000256" key="10">
    <source>
        <dbReference type="HAMAP-Rule" id="MF_00454"/>
    </source>
</evidence>
<keyword evidence="5 10" id="KW-0472">Membrane</keyword>
<reference evidence="11 12" key="1">
    <citation type="submission" date="2024-06" db="EMBL/GenBank/DDBJ databases">
        <title>The Natural Products Discovery Center: Release of the First 8490 Sequenced Strains for Exploring Actinobacteria Biosynthetic Diversity.</title>
        <authorList>
            <person name="Kalkreuter E."/>
            <person name="Kautsar S.A."/>
            <person name="Yang D."/>
            <person name="Bader C.D."/>
            <person name="Teijaro C.N."/>
            <person name="Fluegel L."/>
            <person name="Davis C.M."/>
            <person name="Simpson J.R."/>
            <person name="Lauterbach L."/>
            <person name="Steele A.D."/>
            <person name="Gui C."/>
            <person name="Meng S."/>
            <person name="Li G."/>
            <person name="Viehrig K."/>
            <person name="Ye F."/>
            <person name="Su P."/>
            <person name="Kiefer A.F."/>
            <person name="Nichols A."/>
            <person name="Cepeda A.J."/>
            <person name="Yan W."/>
            <person name="Fan B."/>
            <person name="Jiang Y."/>
            <person name="Adhikari A."/>
            <person name="Zheng C.-J."/>
            <person name="Schuster L."/>
            <person name="Cowan T.M."/>
            <person name="Smanski M.J."/>
            <person name="Chevrette M.G."/>
            <person name="De Carvalho L.P.S."/>
            <person name="Shen B."/>
        </authorList>
    </citation>
    <scope>NUCLEOTIDE SEQUENCE [LARGE SCALE GENOMIC DNA]</scope>
    <source>
        <strain evidence="11 12">NPDC049574</strain>
    </source>
</reference>
<dbReference type="Pfam" id="PF02537">
    <property type="entry name" value="CRCB"/>
    <property type="match status" value="1"/>
</dbReference>
<evidence type="ECO:0000256" key="8">
    <source>
        <dbReference type="ARBA" id="ARBA00035585"/>
    </source>
</evidence>
<comment type="subcellular location">
    <subcellularLocation>
        <location evidence="1 10">Cell membrane</location>
        <topology evidence="1 10">Multi-pass membrane protein</topology>
    </subcellularLocation>
</comment>
<dbReference type="HAMAP" id="MF_00454">
    <property type="entry name" value="FluC"/>
    <property type="match status" value="1"/>
</dbReference>
<keyword evidence="6 10" id="KW-0407">Ion channel</keyword>
<feature type="binding site" evidence="10">
    <location>
        <position position="74"/>
    </location>
    <ligand>
        <name>Na(+)</name>
        <dbReference type="ChEBI" id="CHEBI:29101"/>
        <note>structural</note>
    </ligand>
</feature>
<dbReference type="EMBL" id="JBFARM010000002">
    <property type="protein sequence ID" value="MEV4284905.1"/>
    <property type="molecule type" value="Genomic_DNA"/>
</dbReference>
<evidence type="ECO:0000256" key="7">
    <source>
        <dbReference type="ARBA" id="ARBA00035120"/>
    </source>
</evidence>
<comment type="activity regulation">
    <text evidence="10">Na(+) is not transported, but it plays an essential structural role and its presence is essential for fluoride channel function.</text>
</comment>
<keyword evidence="4 10" id="KW-1133">Transmembrane helix</keyword>
<accession>A0ABV3GY87</accession>
<keyword evidence="3 10" id="KW-0812">Transmembrane</keyword>
<evidence type="ECO:0000256" key="2">
    <source>
        <dbReference type="ARBA" id="ARBA00022475"/>
    </source>
</evidence>
<keyword evidence="12" id="KW-1185">Reference proteome</keyword>
<comment type="similarity">
    <text evidence="7 10">Belongs to the fluoride channel Fluc/FEX (TC 1.A.43) family.</text>
</comment>
<feature type="binding site" evidence="10">
    <location>
        <position position="77"/>
    </location>
    <ligand>
        <name>Na(+)</name>
        <dbReference type="ChEBI" id="CHEBI:29101"/>
        <note>structural</note>
    </ligand>
</feature>
<comment type="catalytic activity">
    <reaction evidence="8">
        <text>fluoride(in) = fluoride(out)</text>
        <dbReference type="Rhea" id="RHEA:76159"/>
        <dbReference type="ChEBI" id="CHEBI:17051"/>
    </reaction>
    <physiologicalReaction direction="left-to-right" evidence="8">
        <dbReference type="Rhea" id="RHEA:76160"/>
    </physiologicalReaction>
</comment>
<sequence length="123" mass="12372">MILVLAVFIGGLIGAPARYLVDAAVKKRAGAGLPWGTLAVNIIGSAVLGLLMGFASRDALPGVVLSLVGTGFCGALTTFSTFSADTYKLLTAGSTGKALVNIAMNLVLGLAAVSLCYLLGRSL</sequence>